<dbReference type="EMBL" id="VDUZ01000004">
    <property type="protein sequence ID" value="TXL80334.1"/>
    <property type="molecule type" value="Genomic_DNA"/>
</dbReference>
<evidence type="ECO:0000313" key="1">
    <source>
        <dbReference type="EMBL" id="TXL80334.1"/>
    </source>
</evidence>
<comment type="caution">
    <text evidence="1">The sequence shown here is derived from an EMBL/GenBank/DDBJ whole genome shotgun (WGS) entry which is preliminary data.</text>
</comment>
<accession>A0A5C8PSS6</accession>
<dbReference type="RefSeq" id="WP_178133295.1">
    <property type="nucleotide sequence ID" value="NZ_VDUZ01000004.1"/>
</dbReference>
<dbReference type="Proteomes" id="UP000321638">
    <property type="component" value="Unassembled WGS sequence"/>
</dbReference>
<evidence type="ECO:0000313" key="2">
    <source>
        <dbReference type="Proteomes" id="UP000321638"/>
    </source>
</evidence>
<name>A0A5C8PSS6_9HYPH</name>
<reference evidence="1 2" key="1">
    <citation type="submission" date="2019-06" db="EMBL/GenBank/DDBJ databases">
        <title>New taxonomy in bacterial strain CC-CFT640, isolated from vineyard.</title>
        <authorList>
            <person name="Lin S.-Y."/>
            <person name="Tsai C.-F."/>
            <person name="Young C.-C."/>
        </authorList>
    </citation>
    <scope>NUCLEOTIDE SEQUENCE [LARGE SCALE GENOMIC DNA]</scope>
    <source>
        <strain evidence="1 2">CC-CFT640</strain>
    </source>
</reference>
<gene>
    <name evidence="1" type="ORF">FHP25_04685</name>
</gene>
<dbReference type="AlphaFoldDB" id="A0A5C8PSS6"/>
<protein>
    <submittedName>
        <fullName evidence="1">Uncharacterized protein</fullName>
    </submittedName>
</protein>
<keyword evidence="2" id="KW-1185">Reference proteome</keyword>
<proteinExistence type="predicted"/>
<sequence length="71" mass="7119">MPRGMMILIAFTVPALLGSAALAIGTGLPSWVQTSPSPPSLAAPSSAVLSVDLIDCEPLDADDTTPAAATR</sequence>
<organism evidence="1 2">
    <name type="scientific">Vineibacter terrae</name>
    <dbReference type="NCBI Taxonomy" id="2586908"/>
    <lineage>
        <taxon>Bacteria</taxon>
        <taxon>Pseudomonadati</taxon>
        <taxon>Pseudomonadota</taxon>
        <taxon>Alphaproteobacteria</taxon>
        <taxon>Hyphomicrobiales</taxon>
        <taxon>Vineibacter</taxon>
    </lineage>
</organism>